<dbReference type="GO" id="GO:0016740">
    <property type="term" value="F:transferase activity"/>
    <property type="evidence" value="ECO:0007669"/>
    <property type="project" value="UniProtKB-KW"/>
</dbReference>
<name>A0A6S6SUQ7_9BACT</name>
<evidence type="ECO:0000313" key="2">
    <source>
        <dbReference type="EMBL" id="CAA6814290.1"/>
    </source>
</evidence>
<dbReference type="AlphaFoldDB" id="A0A6S6SUQ7"/>
<organism evidence="2">
    <name type="scientific">uncultured Campylobacterales bacterium</name>
    <dbReference type="NCBI Taxonomy" id="352960"/>
    <lineage>
        <taxon>Bacteria</taxon>
        <taxon>Pseudomonadati</taxon>
        <taxon>Campylobacterota</taxon>
        <taxon>Epsilonproteobacteria</taxon>
        <taxon>Campylobacterales</taxon>
        <taxon>environmental samples</taxon>
    </lineage>
</organism>
<dbReference type="Pfam" id="PF00535">
    <property type="entry name" value="Glycos_transf_2"/>
    <property type="match status" value="1"/>
</dbReference>
<dbReference type="Gene3D" id="3.90.550.10">
    <property type="entry name" value="Spore Coat Polysaccharide Biosynthesis Protein SpsA, Chain A"/>
    <property type="match status" value="1"/>
</dbReference>
<feature type="domain" description="Glycosyltransferase 2-like" evidence="1">
    <location>
        <begin position="8"/>
        <end position="124"/>
    </location>
</feature>
<evidence type="ECO:0000259" key="1">
    <source>
        <dbReference type="Pfam" id="PF00535"/>
    </source>
</evidence>
<reference evidence="2" key="1">
    <citation type="submission" date="2020-01" db="EMBL/GenBank/DDBJ databases">
        <authorList>
            <person name="Meier V. D."/>
            <person name="Meier V D."/>
        </authorList>
    </citation>
    <scope>NUCLEOTIDE SEQUENCE</scope>
    <source>
        <strain evidence="2">HLG_WM_MAG_12</strain>
    </source>
</reference>
<protein>
    <submittedName>
        <fullName evidence="2">Sugar transferase</fullName>
    </submittedName>
</protein>
<keyword evidence="2" id="KW-0808">Transferase</keyword>
<dbReference type="EMBL" id="CACVAW010000061">
    <property type="protein sequence ID" value="CAA6814290.1"/>
    <property type="molecule type" value="Genomic_DNA"/>
</dbReference>
<dbReference type="InterPro" id="IPR001173">
    <property type="entry name" value="Glyco_trans_2-like"/>
</dbReference>
<dbReference type="InterPro" id="IPR029044">
    <property type="entry name" value="Nucleotide-diphossugar_trans"/>
</dbReference>
<dbReference type="SUPFAM" id="SSF53448">
    <property type="entry name" value="Nucleotide-diphospho-sugar transferases"/>
    <property type="match status" value="1"/>
</dbReference>
<proteinExistence type="predicted"/>
<accession>A0A6S6SUQ7</accession>
<gene>
    <name evidence="2" type="ORF">HELGO_WM8265</name>
</gene>
<sequence>MDNILSPIVLFVYNRFEHTVKTLQSLQKNELANQSELFIYSDAPKDETAFGEVYRVREYIKTIDGFKKVTIIQRDKNWGLANSIIDGVTKIINQYGKIIVLEDDLVTSPYFLKFMNEALEYYENSQDIWHISGWNYPIQTTNTENVFCWRLMNCWGWATWAKKWNHYEKNVSKLISEFNNEDIHKFNLDGVENFWNQVLQNKNNKINTWAIFWYATIFKKGGLCINPSQTFVENIGHDGSGVHCAKNDSFSSQLSVKGNIKYQPQSKENLIVVDKIKHFYKINKRSLLTRILNKVSRKIIGKNLIK</sequence>